<protein>
    <submittedName>
        <fullName evidence="1">Uncharacterized protein</fullName>
    </submittedName>
</protein>
<dbReference type="AlphaFoldDB" id="A0A2Z6SJK2"/>
<name>A0A2Z6SJK2_9GLOM</name>
<dbReference type="EMBL" id="BEXD01004423">
    <property type="protein sequence ID" value="GBC10872.1"/>
    <property type="molecule type" value="Genomic_DNA"/>
</dbReference>
<reference evidence="1 2" key="1">
    <citation type="submission" date="2017-11" db="EMBL/GenBank/DDBJ databases">
        <title>The genome of Rhizophagus clarus HR1 reveals common genetic basis of auxotrophy among arbuscular mycorrhizal fungi.</title>
        <authorList>
            <person name="Kobayashi Y."/>
        </authorList>
    </citation>
    <scope>NUCLEOTIDE SEQUENCE [LARGE SCALE GENOMIC DNA]</scope>
    <source>
        <strain evidence="1 2">HR1</strain>
    </source>
</reference>
<gene>
    <name evidence="1" type="ORF">RclHR1_09980006</name>
</gene>
<keyword evidence="2" id="KW-1185">Reference proteome</keyword>
<comment type="caution">
    <text evidence="1">The sequence shown here is derived from an EMBL/GenBank/DDBJ whole genome shotgun (WGS) entry which is preliminary data.</text>
</comment>
<organism evidence="1 2">
    <name type="scientific">Rhizophagus clarus</name>
    <dbReference type="NCBI Taxonomy" id="94130"/>
    <lineage>
        <taxon>Eukaryota</taxon>
        <taxon>Fungi</taxon>
        <taxon>Fungi incertae sedis</taxon>
        <taxon>Mucoromycota</taxon>
        <taxon>Glomeromycotina</taxon>
        <taxon>Glomeromycetes</taxon>
        <taxon>Glomerales</taxon>
        <taxon>Glomeraceae</taxon>
        <taxon>Rhizophagus</taxon>
    </lineage>
</organism>
<accession>A0A2Z6SJK2</accession>
<proteinExistence type="predicted"/>
<dbReference type="Proteomes" id="UP000247702">
    <property type="component" value="Unassembled WGS sequence"/>
</dbReference>
<evidence type="ECO:0000313" key="2">
    <source>
        <dbReference type="Proteomes" id="UP000247702"/>
    </source>
</evidence>
<evidence type="ECO:0000313" key="1">
    <source>
        <dbReference type="EMBL" id="GBC10872.1"/>
    </source>
</evidence>
<sequence>MSCSKISSGDSPELAYEIMKYFKIIFQLLYSCILVNRLWWENLQIETLQLLLQKSGDYLEIFGFRFNYSTSL</sequence>